<dbReference type="GO" id="GO:0031396">
    <property type="term" value="P:regulation of protein ubiquitination"/>
    <property type="evidence" value="ECO:0007669"/>
    <property type="project" value="InterPro"/>
</dbReference>
<name>A0A1X7VWS7_AMPQE</name>
<feature type="domain" description="DM2" evidence="2">
    <location>
        <begin position="108"/>
        <end position="214"/>
    </location>
</feature>
<dbReference type="InterPro" id="IPR029421">
    <property type="entry name" value="MTBP_N"/>
</dbReference>
<evidence type="ECO:0000259" key="2">
    <source>
        <dbReference type="Pfam" id="PF14918"/>
    </source>
</evidence>
<dbReference type="InterPro" id="IPR029418">
    <property type="entry name" value="MTBP_C"/>
</dbReference>
<evidence type="ECO:0000313" key="4">
    <source>
        <dbReference type="EnsemblMetazoa" id="Aqu2.1.43863_001"/>
    </source>
</evidence>
<feature type="chain" id="PRO_5010877275" evidence="1">
    <location>
        <begin position="21"/>
        <end position="764"/>
    </location>
</feature>
<dbReference type="EnsemblMetazoa" id="XM_020006313.1">
    <property type="protein sequence ID" value="XP_019861872.1"/>
    <property type="gene ID" value="LOC105316532"/>
</dbReference>
<accession>A0A1X7VWS7</accession>
<feature type="domain" description="MDN2-binding protein C-terminal" evidence="3">
    <location>
        <begin position="594"/>
        <end position="753"/>
    </location>
</feature>
<dbReference type="GO" id="GO:0034501">
    <property type="term" value="P:protein localization to kinetochore"/>
    <property type="evidence" value="ECO:0007669"/>
    <property type="project" value="TreeGrafter"/>
</dbReference>
<keyword evidence="5" id="KW-1185">Reference proteome</keyword>
<reference evidence="5" key="1">
    <citation type="journal article" date="2010" name="Nature">
        <title>The Amphimedon queenslandica genome and the evolution of animal complexity.</title>
        <authorList>
            <person name="Srivastava M."/>
            <person name="Simakov O."/>
            <person name="Chapman J."/>
            <person name="Fahey B."/>
            <person name="Gauthier M.E."/>
            <person name="Mitros T."/>
            <person name="Richards G.S."/>
            <person name="Conaco C."/>
            <person name="Dacre M."/>
            <person name="Hellsten U."/>
            <person name="Larroux C."/>
            <person name="Putnam N.H."/>
            <person name="Stanke M."/>
            <person name="Adamska M."/>
            <person name="Darling A."/>
            <person name="Degnan S.M."/>
            <person name="Oakley T.H."/>
            <person name="Plachetzki D.C."/>
            <person name="Zhai Y."/>
            <person name="Adamski M."/>
            <person name="Calcino A."/>
            <person name="Cummins S.F."/>
            <person name="Goodstein D.M."/>
            <person name="Harris C."/>
            <person name="Jackson D.J."/>
            <person name="Leys S.P."/>
            <person name="Shu S."/>
            <person name="Woodcroft B.J."/>
            <person name="Vervoort M."/>
            <person name="Kosik K.S."/>
            <person name="Manning G."/>
            <person name="Degnan B.M."/>
            <person name="Rokhsar D.S."/>
        </authorList>
    </citation>
    <scope>NUCLEOTIDE SEQUENCE [LARGE SCALE GENOMIC DNA]</scope>
</reference>
<dbReference type="Pfam" id="PF14918">
    <property type="entry name" value="MTBP_N"/>
    <property type="match status" value="1"/>
</dbReference>
<dbReference type="InterPro" id="IPR039061">
    <property type="entry name" value="MTBP"/>
</dbReference>
<organism evidence="4">
    <name type="scientific">Amphimedon queenslandica</name>
    <name type="common">Sponge</name>
    <dbReference type="NCBI Taxonomy" id="400682"/>
    <lineage>
        <taxon>Eukaryota</taxon>
        <taxon>Metazoa</taxon>
        <taxon>Porifera</taxon>
        <taxon>Demospongiae</taxon>
        <taxon>Heteroscleromorpha</taxon>
        <taxon>Haplosclerida</taxon>
        <taxon>Niphatidae</taxon>
        <taxon>Amphimedon</taxon>
    </lineage>
</organism>
<dbReference type="PANTHER" id="PTHR14382:SF1">
    <property type="entry name" value="MDM2-BINDING PROTEIN"/>
    <property type="match status" value="1"/>
</dbReference>
<dbReference type="GO" id="GO:0007089">
    <property type="term" value="P:traversing start control point of mitotic cell cycle"/>
    <property type="evidence" value="ECO:0007669"/>
    <property type="project" value="TreeGrafter"/>
</dbReference>
<evidence type="ECO:0000259" key="3">
    <source>
        <dbReference type="Pfam" id="PF14920"/>
    </source>
</evidence>
<dbReference type="Proteomes" id="UP000007879">
    <property type="component" value="Unassembled WGS sequence"/>
</dbReference>
<gene>
    <name evidence="4" type="primary">105316532</name>
</gene>
<dbReference type="OrthoDB" id="8633268at2759"/>
<reference evidence="4" key="2">
    <citation type="submission" date="2017-05" db="UniProtKB">
        <authorList>
            <consortium name="EnsemblMetazoa"/>
        </authorList>
    </citation>
    <scope>IDENTIFICATION</scope>
</reference>
<proteinExistence type="predicted"/>
<dbReference type="KEGG" id="aqu:105316532"/>
<evidence type="ECO:0000313" key="5">
    <source>
        <dbReference type="Proteomes" id="UP000007879"/>
    </source>
</evidence>
<dbReference type="GO" id="GO:0000776">
    <property type="term" value="C:kinetochore"/>
    <property type="evidence" value="ECO:0007669"/>
    <property type="project" value="TreeGrafter"/>
</dbReference>
<dbReference type="AlphaFoldDB" id="A0A1X7VWS7"/>
<dbReference type="EnsemblMetazoa" id="Aqu2.1.43863_001">
    <property type="protein sequence ID" value="Aqu2.1.43863_001"/>
    <property type="gene ID" value="Aqu2.1.43863"/>
</dbReference>
<dbReference type="Pfam" id="PF14920">
    <property type="entry name" value="MTBP_C"/>
    <property type="match status" value="1"/>
</dbReference>
<protein>
    <submittedName>
        <fullName evidence="4">Uncharacterized protein</fullName>
    </submittedName>
</protein>
<dbReference type="PANTHER" id="PTHR14382">
    <property type="entry name" value="MDM2-BINDING PROTEIN"/>
    <property type="match status" value="1"/>
</dbReference>
<dbReference type="InParanoid" id="A0A1X7VWS7"/>
<dbReference type="STRING" id="400682.A0A1X7VWS7"/>
<keyword evidence="1" id="KW-0732">Signal</keyword>
<evidence type="ECO:0000256" key="1">
    <source>
        <dbReference type="SAM" id="SignalP"/>
    </source>
</evidence>
<feature type="signal peptide" evidence="1">
    <location>
        <begin position="1"/>
        <end position="20"/>
    </location>
</feature>
<sequence length="764" mass="85588">MPLRVSRCFFIVSLLSGSEGLTVSLVREVSRGYDSRKEGLTKESDYVAVINHSKKFPANRWLLCGDQSSTPVTPVTSSKSHVSHMTWDSLQDTIVESLNEHKIEMDETALAGEIHDLLDNVPWELEDYILFDVIVIVPELLSPTVSLFGALWRLKKWHNSSLYFLTNDSNSYSSIWIEWSECLQAEVGSLSTLTQNTLTVPIIWRGSLYIQKRRRDSPNLPHAHVMELSDFKLLLRQSVASVGGNDDLCISASAHPSHLELVQLIDINQVPLLFLSGVQLQLYIGSSSFPVFHQLFQLSNSQPNARSTTGVLLRLCYKEPTKVIGQSQKKTSEWKNFVLEQEKLADSSPLVSGISVGPLLLVPPQHSSSYTDDTHYDAWLLNQPQSLACTSFSDLLQDLQTYSCSSNDCNDFVLKDLPLLNSSQNLLHSSSFADDHFDVNCNTESDLSCTYSCPELAAITLLEDQLKKKIKRTNTCDLTLGGVVAPPPPSGSFSAPLVSDIIDCFDHNGEPLATSDLVPVAMEDNNGLSIHMIDPETASSVSYKKILSSTPTRARKYHGVNYCLSEEDKLKEAKLLKVQERYIPRERSCHCSTAETPSKELKKIQQRRLLMSSAKDNNIEDEKLDVKTCEKELEPAINEESSTTEVLKNDTTADDNELIVPVPQSSEEVTDATIAESNEDCKSKEKKKRKKYMETCIVSSLKACNMNRSHSRFKACYQKCFKISKLYIKDLSASSDVRKQIKKIVENTVHQVVQFELEQANRSL</sequence>